<feature type="region of interest" description="Disordered" evidence="1">
    <location>
        <begin position="1"/>
        <end position="39"/>
    </location>
</feature>
<keyword evidence="2" id="KW-1133">Transmembrane helix</keyword>
<evidence type="ECO:0000256" key="2">
    <source>
        <dbReference type="SAM" id="Phobius"/>
    </source>
</evidence>
<dbReference type="PANTHER" id="PTHR35322">
    <property type="entry name" value="PROTEIN CPR-5"/>
    <property type="match status" value="1"/>
</dbReference>
<feature type="transmembrane region" description="Helical" evidence="2">
    <location>
        <begin position="407"/>
        <end position="434"/>
    </location>
</feature>
<evidence type="ECO:0000313" key="3">
    <source>
        <dbReference type="EMBL" id="ONK78443.1"/>
    </source>
</evidence>
<dbReference type="InterPro" id="IPR044708">
    <property type="entry name" value="CPR5"/>
</dbReference>
<dbReference type="PANTHER" id="PTHR35322:SF2">
    <property type="entry name" value="PROTEIN CPR-5"/>
    <property type="match status" value="1"/>
</dbReference>
<feature type="transmembrane region" description="Helical" evidence="2">
    <location>
        <begin position="477"/>
        <end position="502"/>
    </location>
</feature>
<feature type="transmembrane region" description="Helical" evidence="2">
    <location>
        <begin position="446"/>
        <end position="465"/>
    </location>
</feature>
<protein>
    <recommendedName>
        <fullName evidence="5">Protein CPR-5</fullName>
    </recommendedName>
</protein>
<dbReference type="OMA" id="INDCHAD"/>
<organism evidence="3 4">
    <name type="scientific">Asparagus officinalis</name>
    <name type="common">Garden asparagus</name>
    <dbReference type="NCBI Taxonomy" id="4686"/>
    <lineage>
        <taxon>Eukaryota</taxon>
        <taxon>Viridiplantae</taxon>
        <taxon>Streptophyta</taxon>
        <taxon>Embryophyta</taxon>
        <taxon>Tracheophyta</taxon>
        <taxon>Spermatophyta</taxon>
        <taxon>Magnoliopsida</taxon>
        <taxon>Liliopsida</taxon>
        <taxon>Asparagales</taxon>
        <taxon>Asparagaceae</taxon>
        <taxon>Asparagoideae</taxon>
        <taxon>Asparagus</taxon>
    </lineage>
</organism>
<dbReference type="Proteomes" id="UP000243459">
    <property type="component" value="Chromosome 2"/>
</dbReference>
<feature type="transmembrane region" description="Helical" evidence="2">
    <location>
        <begin position="523"/>
        <end position="543"/>
    </location>
</feature>
<evidence type="ECO:0000256" key="1">
    <source>
        <dbReference type="SAM" id="MobiDB-lite"/>
    </source>
</evidence>
<proteinExistence type="predicted"/>
<reference evidence="4" key="1">
    <citation type="journal article" date="2017" name="Nat. Commun.">
        <title>The asparagus genome sheds light on the origin and evolution of a young Y chromosome.</title>
        <authorList>
            <person name="Harkess A."/>
            <person name="Zhou J."/>
            <person name="Xu C."/>
            <person name="Bowers J.E."/>
            <person name="Van der Hulst R."/>
            <person name="Ayyampalayam S."/>
            <person name="Mercati F."/>
            <person name="Riccardi P."/>
            <person name="McKain M.R."/>
            <person name="Kakrana A."/>
            <person name="Tang H."/>
            <person name="Ray J."/>
            <person name="Groenendijk J."/>
            <person name="Arikit S."/>
            <person name="Mathioni S.M."/>
            <person name="Nakano M."/>
            <person name="Shan H."/>
            <person name="Telgmann-Rauber A."/>
            <person name="Kanno A."/>
            <person name="Yue Z."/>
            <person name="Chen H."/>
            <person name="Li W."/>
            <person name="Chen Y."/>
            <person name="Xu X."/>
            <person name="Zhang Y."/>
            <person name="Luo S."/>
            <person name="Chen H."/>
            <person name="Gao J."/>
            <person name="Mao Z."/>
            <person name="Pires J.C."/>
            <person name="Luo M."/>
            <person name="Kudrna D."/>
            <person name="Wing R.A."/>
            <person name="Meyers B.C."/>
            <person name="Yi K."/>
            <person name="Kong H."/>
            <person name="Lavrijsen P."/>
            <person name="Sunseri F."/>
            <person name="Falavigna A."/>
            <person name="Ye Y."/>
            <person name="Leebens-Mack J.H."/>
            <person name="Chen G."/>
        </authorList>
    </citation>
    <scope>NUCLEOTIDE SEQUENCE [LARGE SCALE GENOMIC DNA]</scope>
    <source>
        <strain evidence="4">cv. DH0086</strain>
    </source>
</reference>
<keyword evidence="2" id="KW-0812">Transmembrane</keyword>
<evidence type="ECO:0008006" key="5">
    <source>
        <dbReference type="Google" id="ProtNLM"/>
    </source>
</evidence>
<dbReference type="GO" id="GO:0010090">
    <property type="term" value="P:trichome morphogenesis"/>
    <property type="evidence" value="ECO:0007669"/>
    <property type="project" value="InterPro"/>
</dbReference>
<keyword evidence="2" id="KW-0472">Membrane</keyword>
<dbReference type="Gramene" id="ONK78443">
    <property type="protein sequence ID" value="ONK78443"/>
    <property type="gene ID" value="A4U43_C02F18840"/>
</dbReference>
<dbReference type="EMBL" id="CM007382">
    <property type="protein sequence ID" value="ONK78443.1"/>
    <property type="molecule type" value="Genomic_DNA"/>
</dbReference>
<keyword evidence="4" id="KW-1185">Reference proteome</keyword>
<dbReference type="GO" id="GO:0010150">
    <property type="term" value="P:leaf senescence"/>
    <property type="evidence" value="ECO:0007669"/>
    <property type="project" value="InterPro"/>
</dbReference>
<dbReference type="OrthoDB" id="2017423at2759"/>
<dbReference type="AlphaFoldDB" id="A0A5P1FL39"/>
<accession>A0A5P1FL39</accession>
<sequence length="567" mass="63329">MESRAFSLKPCSSSSSSSKIPQEIEEAEDARSTGIDPSPLFVKKKKRKRGIIVSKPKLGHKFASSSSSSSSWQQYSRERVKQWDHRDNGAQDLGLPLGMSFAAIVAQILSRTNGSKNQIPLDRLSLICTSAVKESVANVYGNRFDCFLMNFEKSFTSTLGTLRLINEASVAVAGRRKRSYQVPLDKHGNRLVEAPSIVGEGNNNCNSFLDSSSCQDAQGNCESPCDVEKFEDIPQITTMTNQIVLHGQVNHELACASHRFGHASFNQSILNTFEKSVVEQTRSNDLKTYEIGLIRRKIQLKESQLAVSSHANVLEKIKISMGISKASFKGEKLRNQMLDTRHADLLRRCIDLMVAGLIIMSCCLGYGTYIYSYQRITEVTSSCSVIPEESKSWWVPKQMASFSSGWLILRCHVVAFTRMFFGLAMIVVIAYSVFQRSAMATPTTMPVTFILLLGFICGIAGKLCVDTLGGSGLHWLLYWEAFCLLHFFANIFPSVLYQLLYGPITMCQTKAVGRIVPYWLRRIMFNLVLSVIYPALSGLLPFASLGDWKEHFLQRINHLIIGVESQE</sequence>
<gene>
    <name evidence="3" type="ORF">A4U43_C02F18840</name>
</gene>
<evidence type="ECO:0000313" key="4">
    <source>
        <dbReference type="Proteomes" id="UP000243459"/>
    </source>
</evidence>
<name>A0A5P1FL39_ASPOF</name>
<dbReference type="GO" id="GO:0006952">
    <property type="term" value="P:defense response"/>
    <property type="evidence" value="ECO:0007669"/>
    <property type="project" value="InterPro"/>
</dbReference>